<dbReference type="AlphaFoldDB" id="A0ABD2AZM7"/>
<evidence type="ECO:0000313" key="2">
    <source>
        <dbReference type="EMBL" id="KAL2726077.1"/>
    </source>
</evidence>
<evidence type="ECO:0000313" key="3">
    <source>
        <dbReference type="Proteomes" id="UP001607303"/>
    </source>
</evidence>
<sequence>MRRNSRPHNNSYISTSTEDDSSRSIELDLLNPRKTRLRQRLRRFLPFVTQNIDSDATPNLLERSLSDRSTPRLVNRQCVESKLHSEEKKVIAAQKISNRRFTSPRDKRKYEYKVTFAEGKKSYECDKKEEEEEERKVESKEDLAKLW</sequence>
<dbReference type="EMBL" id="JAYRBN010000109">
    <property type="protein sequence ID" value="KAL2726077.1"/>
    <property type="molecule type" value="Genomic_DNA"/>
</dbReference>
<evidence type="ECO:0000256" key="1">
    <source>
        <dbReference type="SAM" id="MobiDB-lite"/>
    </source>
</evidence>
<organism evidence="2 3">
    <name type="scientific">Vespula maculifrons</name>
    <name type="common">Eastern yellow jacket</name>
    <name type="synonym">Wasp</name>
    <dbReference type="NCBI Taxonomy" id="7453"/>
    <lineage>
        <taxon>Eukaryota</taxon>
        <taxon>Metazoa</taxon>
        <taxon>Ecdysozoa</taxon>
        <taxon>Arthropoda</taxon>
        <taxon>Hexapoda</taxon>
        <taxon>Insecta</taxon>
        <taxon>Pterygota</taxon>
        <taxon>Neoptera</taxon>
        <taxon>Endopterygota</taxon>
        <taxon>Hymenoptera</taxon>
        <taxon>Apocrita</taxon>
        <taxon>Aculeata</taxon>
        <taxon>Vespoidea</taxon>
        <taxon>Vespidae</taxon>
        <taxon>Vespinae</taxon>
        <taxon>Vespula</taxon>
    </lineage>
</organism>
<gene>
    <name evidence="2" type="ORF">V1477_017891</name>
</gene>
<accession>A0ABD2AZM7</accession>
<keyword evidence="3" id="KW-1185">Reference proteome</keyword>
<proteinExistence type="predicted"/>
<dbReference type="Proteomes" id="UP001607303">
    <property type="component" value="Unassembled WGS sequence"/>
</dbReference>
<feature type="region of interest" description="Disordered" evidence="1">
    <location>
        <begin position="125"/>
        <end position="147"/>
    </location>
</feature>
<comment type="caution">
    <text evidence="2">The sequence shown here is derived from an EMBL/GenBank/DDBJ whole genome shotgun (WGS) entry which is preliminary data.</text>
</comment>
<reference evidence="2 3" key="1">
    <citation type="journal article" date="2024" name="Ann. Entomol. Soc. Am.">
        <title>Genomic analyses of the southern and eastern yellowjacket wasps (Hymenoptera: Vespidae) reveal evolutionary signatures of social life.</title>
        <authorList>
            <person name="Catto M.A."/>
            <person name="Caine P.B."/>
            <person name="Orr S.E."/>
            <person name="Hunt B.G."/>
            <person name="Goodisman M.A.D."/>
        </authorList>
    </citation>
    <scope>NUCLEOTIDE SEQUENCE [LARGE SCALE GENOMIC DNA]</scope>
    <source>
        <strain evidence="2">232</strain>
        <tissue evidence="2">Head and thorax</tissue>
    </source>
</reference>
<protein>
    <submittedName>
        <fullName evidence="2">Uncharacterized protein</fullName>
    </submittedName>
</protein>
<name>A0ABD2AZM7_VESMC</name>